<dbReference type="EMBL" id="NXFY01000006">
    <property type="protein sequence ID" value="PHO18437.1"/>
    <property type="molecule type" value="Genomic_DNA"/>
</dbReference>
<dbReference type="RefSeq" id="WP_099342074.1">
    <property type="nucleotide sequence ID" value="NZ_CP032098.1"/>
</dbReference>
<reference evidence="2 3" key="1">
    <citation type="submission" date="2017-09" db="EMBL/GenBank/DDBJ databases">
        <title>Arcobacter canalis sp. nov., a new species isolated from a water canal contaminated with urban sewage.</title>
        <authorList>
            <person name="Perez-Cataluna A."/>
            <person name="Salas-Masso N."/>
            <person name="Figueras M.J."/>
        </authorList>
    </citation>
    <scope>NUCLEOTIDE SEQUENCE [LARGE SCALE GENOMIC DNA]</scope>
    <source>
        <strain evidence="2 3">F98-3</strain>
    </source>
</reference>
<protein>
    <submittedName>
        <fullName evidence="2">Uncharacterized protein</fullName>
    </submittedName>
</protein>
<evidence type="ECO:0000313" key="1">
    <source>
        <dbReference type="EMBL" id="AXX93182.1"/>
    </source>
</evidence>
<accession>A0A2G1DIX7</accession>
<dbReference type="EMBL" id="CP032098">
    <property type="protein sequence ID" value="AXX93182.1"/>
    <property type="molecule type" value="Genomic_DNA"/>
</dbReference>
<name>A0A2G1DIX7_9BACT</name>
<reference evidence="1 4" key="2">
    <citation type="submission" date="2018-08" db="EMBL/GenBank/DDBJ databases">
        <title>Complete genome of the Arcobacter molluscorum type strain LMG 25693.</title>
        <authorList>
            <person name="Miller W.G."/>
            <person name="Yee E."/>
            <person name="Bono J.L."/>
        </authorList>
    </citation>
    <scope>NUCLEOTIDE SEQUENCE [LARGE SCALE GENOMIC DNA]</scope>
    <source>
        <strain evidence="1 4">CECT 7696</strain>
    </source>
</reference>
<evidence type="ECO:0000313" key="2">
    <source>
        <dbReference type="EMBL" id="PHO18437.1"/>
    </source>
</evidence>
<evidence type="ECO:0000313" key="3">
    <source>
        <dbReference type="Proteomes" id="UP000221222"/>
    </source>
</evidence>
<proteinExistence type="predicted"/>
<sequence length="164" mass="19191">MKFKDLDEQTKEYLNTTLIDFANSLGGINFFLQLIEDIKKEKENPLLNKSSAYPYSKGRISWNKKIYKDTLVLLYETMKLEEKDSDFLQTLKPKAKKNTINMMKTLKPVLIDIKPKNELEGQGFSLNIIDSRNEEDIKISLLFKIVFFYNISFAKEVISYKKSI</sequence>
<dbReference type="KEGG" id="amol:AMOL_2229"/>
<keyword evidence="3" id="KW-1185">Reference proteome</keyword>
<evidence type="ECO:0000313" key="4">
    <source>
        <dbReference type="Proteomes" id="UP000262712"/>
    </source>
</evidence>
<dbReference type="Proteomes" id="UP000221222">
    <property type="component" value="Unassembled WGS sequence"/>
</dbReference>
<gene>
    <name evidence="1" type="ORF">AMOL_2229</name>
    <name evidence="2" type="ORF">CPU12_05445</name>
</gene>
<dbReference type="AlphaFoldDB" id="A0A2G1DIX7"/>
<organism evidence="2 3">
    <name type="scientific">Malaciobacter molluscorum LMG 25693</name>
    <dbReference type="NCBI Taxonomy" id="870501"/>
    <lineage>
        <taxon>Bacteria</taxon>
        <taxon>Pseudomonadati</taxon>
        <taxon>Campylobacterota</taxon>
        <taxon>Epsilonproteobacteria</taxon>
        <taxon>Campylobacterales</taxon>
        <taxon>Arcobacteraceae</taxon>
        <taxon>Malaciobacter</taxon>
    </lineage>
</organism>
<dbReference type="Proteomes" id="UP000262712">
    <property type="component" value="Chromosome"/>
</dbReference>